<accession>A0A2H0YUE0</accession>
<sequence>MKAKHALLTIMIISIVGMLFSGYLSYGELFKDTCNATSFAHCGTWSFADLPACVYGLVMYTVVFIVSLLGFCQARKSGVQEINTTK</sequence>
<feature type="transmembrane region" description="Helical" evidence="1">
    <location>
        <begin position="7"/>
        <end position="26"/>
    </location>
</feature>
<evidence type="ECO:0008006" key="4">
    <source>
        <dbReference type="Google" id="ProtNLM"/>
    </source>
</evidence>
<proteinExistence type="predicted"/>
<feature type="transmembrane region" description="Helical" evidence="1">
    <location>
        <begin position="54"/>
        <end position="72"/>
    </location>
</feature>
<comment type="caution">
    <text evidence="2">The sequence shown here is derived from an EMBL/GenBank/DDBJ whole genome shotgun (WGS) entry which is preliminary data.</text>
</comment>
<evidence type="ECO:0000313" key="3">
    <source>
        <dbReference type="Proteomes" id="UP000228711"/>
    </source>
</evidence>
<reference evidence="3" key="1">
    <citation type="submission" date="2017-09" db="EMBL/GenBank/DDBJ databases">
        <title>Depth-based differentiation of microbial function through sediment-hosted aquifers and enrichment of novel symbionts in the deep terrestrial subsurface.</title>
        <authorList>
            <person name="Probst A.J."/>
            <person name="Ladd B."/>
            <person name="Jarett J.K."/>
            <person name="Geller-Mcgrath D.E."/>
            <person name="Sieber C.M.K."/>
            <person name="Emerson J.B."/>
            <person name="Anantharaman K."/>
            <person name="Thomas B.C."/>
            <person name="Malmstrom R."/>
            <person name="Stieglmeier M."/>
            <person name="Klingl A."/>
            <person name="Woyke T."/>
            <person name="Ryan C.M."/>
            <person name="Banfield J.F."/>
        </authorList>
    </citation>
    <scope>NUCLEOTIDE SEQUENCE [LARGE SCALE GENOMIC DNA]</scope>
</reference>
<evidence type="ECO:0000313" key="2">
    <source>
        <dbReference type="EMBL" id="PIS41352.1"/>
    </source>
</evidence>
<dbReference type="EMBL" id="PEXV01000117">
    <property type="protein sequence ID" value="PIS41352.1"/>
    <property type="molecule type" value="Genomic_DNA"/>
</dbReference>
<keyword evidence="1" id="KW-1133">Transmembrane helix</keyword>
<keyword evidence="1" id="KW-0812">Transmembrane</keyword>
<dbReference type="InterPro" id="IPR038354">
    <property type="entry name" value="VKOR_sf"/>
</dbReference>
<keyword evidence="1" id="KW-0472">Membrane</keyword>
<dbReference type="Gene3D" id="1.20.1440.130">
    <property type="entry name" value="VKOR domain"/>
    <property type="match status" value="1"/>
</dbReference>
<dbReference type="AlphaFoldDB" id="A0A2H0YUE0"/>
<name>A0A2H0YUE0_9BACT</name>
<evidence type="ECO:0000256" key="1">
    <source>
        <dbReference type="SAM" id="Phobius"/>
    </source>
</evidence>
<gene>
    <name evidence="2" type="ORF">COT25_03500</name>
</gene>
<organism evidence="2 3">
    <name type="scientific">Candidatus Kerfeldbacteria bacterium CG08_land_8_20_14_0_20_42_7</name>
    <dbReference type="NCBI Taxonomy" id="2014245"/>
    <lineage>
        <taxon>Bacteria</taxon>
        <taxon>Candidatus Kerfeldiibacteriota</taxon>
    </lineage>
</organism>
<protein>
    <recommendedName>
        <fullName evidence="4">Vitamin K epoxide reductase domain-containing protein</fullName>
    </recommendedName>
</protein>
<dbReference type="Proteomes" id="UP000228711">
    <property type="component" value="Unassembled WGS sequence"/>
</dbReference>